<dbReference type="SUPFAM" id="SSF50249">
    <property type="entry name" value="Nucleic acid-binding proteins"/>
    <property type="match status" value="1"/>
</dbReference>
<keyword evidence="1 2" id="KW-0238">DNA-binding</keyword>
<dbReference type="PANTHER" id="PTHR10302">
    <property type="entry name" value="SINGLE-STRANDED DNA-BINDING PROTEIN"/>
    <property type="match status" value="1"/>
</dbReference>
<dbReference type="Proteomes" id="UP000298416">
    <property type="component" value="Unassembled WGS sequence"/>
</dbReference>
<dbReference type="AlphaFoldDB" id="A0A8X8WGJ7"/>
<name>A0A8X8WGJ7_SALSN</name>
<dbReference type="GO" id="GO:0003697">
    <property type="term" value="F:single-stranded DNA binding"/>
    <property type="evidence" value="ECO:0007669"/>
    <property type="project" value="InterPro"/>
</dbReference>
<dbReference type="InterPro" id="IPR000424">
    <property type="entry name" value="Primosome_PriB/ssb"/>
</dbReference>
<reference evidence="4" key="1">
    <citation type="submission" date="2018-01" db="EMBL/GenBank/DDBJ databases">
        <authorList>
            <person name="Mao J.F."/>
        </authorList>
    </citation>
    <scope>NUCLEOTIDE SEQUENCE</scope>
    <source>
        <strain evidence="4">Huo1</strain>
        <tissue evidence="4">Leaf</tissue>
    </source>
</reference>
<keyword evidence="5" id="KW-1185">Reference proteome</keyword>
<dbReference type="Pfam" id="PF00436">
    <property type="entry name" value="SSB"/>
    <property type="match status" value="1"/>
</dbReference>
<feature type="compositionally biased region" description="Polar residues" evidence="3">
    <location>
        <begin position="247"/>
        <end position="264"/>
    </location>
</feature>
<dbReference type="PANTHER" id="PTHR10302:SF0">
    <property type="entry name" value="SINGLE-STRANDED DNA-BINDING PROTEIN, MITOCHONDRIAL"/>
    <property type="match status" value="1"/>
</dbReference>
<dbReference type="Gene3D" id="2.40.50.140">
    <property type="entry name" value="Nucleic acid-binding proteins"/>
    <property type="match status" value="1"/>
</dbReference>
<dbReference type="EMBL" id="PNBA02000017">
    <property type="protein sequence ID" value="KAG6394300.1"/>
    <property type="molecule type" value="Genomic_DNA"/>
</dbReference>
<evidence type="ECO:0000256" key="2">
    <source>
        <dbReference type="PROSITE-ProRule" id="PRU00252"/>
    </source>
</evidence>
<feature type="region of interest" description="Disordered" evidence="3">
    <location>
        <begin position="239"/>
        <end position="264"/>
    </location>
</feature>
<gene>
    <name evidence="4" type="ORF">SASPL_144884</name>
</gene>
<reference evidence="4" key="2">
    <citation type="submission" date="2020-08" db="EMBL/GenBank/DDBJ databases">
        <title>Plant Genome Project.</title>
        <authorList>
            <person name="Zhang R.-G."/>
        </authorList>
    </citation>
    <scope>NUCLEOTIDE SEQUENCE</scope>
    <source>
        <strain evidence="4">Huo1</strain>
        <tissue evidence="4">Leaf</tissue>
    </source>
</reference>
<evidence type="ECO:0000256" key="1">
    <source>
        <dbReference type="ARBA" id="ARBA00023125"/>
    </source>
</evidence>
<dbReference type="InterPro" id="IPR011344">
    <property type="entry name" value="ssDNA-bd"/>
</dbReference>
<dbReference type="CDD" id="cd04496">
    <property type="entry name" value="SSB_OBF"/>
    <property type="match status" value="1"/>
</dbReference>
<sequence>MALKQTLIPNNTLLLHRDPIRISPFSSRFLNPNAARKLAPAPLIKCSYDYGAASSNSWLYEYERFAAPGPQYPRPPEIQWKKELCNSVQLIGVVGAPVQIKHLASGKAVAWTRLAVKKSQTDTTCLLTLPSSDSDLRAASDRIGLSAAFDRIRLADYQMQYMEVGYNIVTNFEWTIIGHRISLTFWDDLAHIASQHVEKGQQIHVSGRLVSDTVETDDGKQQVYYKVVVQQLNFIERSPPPVPLYNGDSNSATPGKSQSAFSANSTGTTEELWQAYFANPMEWWDNRKNKRSPNYPDFKHKDTGEALWVEGRYNPPWVKSQLSVLDSKMESFNEQSSSTNVSFMNADSLGSF</sequence>
<dbReference type="InterPro" id="IPR012340">
    <property type="entry name" value="NA-bd_OB-fold"/>
</dbReference>
<proteinExistence type="predicted"/>
<comment type="caution">
    <text evidence="4">The sequence shown here is derived from an EMBL/GenBank/DDBJ whole genome shotgun (WGS) entry which is preliminary data.</text>
</comment>
<dbReference type="GO" id="GO:0006264">
    <property type="term" value="P:mitochondrial DNA replication"/>
    <property type="evidence" value="ECO:0007669"/>
    <property type="project" value="TreeGrafter"/>
</dbReference>
<dbReference type="GO" id="GO:0042645">
    <property type="term" value="C:mitochondrial nucleoid"/>
    <property type="evidence" value="ECO:0007669"/>
    <property type="project" value="TreeGrafter"/>
</dbReference>
<organism evidence="4">
    <name type="scientific">Salvia splendens</name>
    <name type="common">Scarlet sage</name>
    <dbReference type="NCBI Taxonomy" id="180675"/>
    <lineage>
        <taxon>Eukaryota</taxon>
        <taxon>Viridiplantae</taxon>
        <taxon>Streptophyta</taxon>
        <taxon>Embryophyta</taxon>
        <taxon>Tracheophyta</taxon>
        <taxon>Spermatophyta</taxon>
        <taxon>Magnoliopsida</taxon>
        <taxon>eudicotyledons</taxon>
        <taxon>Gunneridae</taxon>
        <taxon>Pentapetalae</taxon>
        <taxon>asterids</taxon>
        <taxon>lamiids</taxon>
        <taxon>Lamiales</taxon>
        <taxon>Lamiaceae</taxon>
        <taxon>Nepetoideae</taxon>
        <taxon>Mentheae</taxon>
        <taxon>Salviinae</taxon>
        <taxon>Salvia</taxon>
        <taxon>Salvia subgen. Calosphace</taxon>
        <taxon>core Calosphace</taxon>
    </lineage>
</organism>
<evidence type="ECO:0000313" key="5">
    <source>
        <dbReference type="Proteomes" id="UP000298416"/>
    </source>
</evidence>
<evidence type="ECO:0008006" key="6">
    <source>
        <dbReference type="Google" id="ProtNLM"/>
    </source>
</evidence>
<evidence type="ECO:0000256" key="3">
    <source>
        <dbReference type="SAM" id="MobiDB-lite"/>
    </source>
</evidence>
<evidence type="ECO:0000313" key="4">
    <source>
        <dbReference type="EMBL" id="KAG6394300.1"/>
    </source>
</evidence>
<accession>A0A8X8WGJ7</accession>
<protein>
    <recommendedName>
        <fullName evidence="6">Single-strand DNA-binding protein</fullName>
    </recommendedName>
</protein>
<dbReference type="PROSITE" id="PS50935">
    <property type="entry name" value="SSB"/>
    <property type="match status" value="1"/>
</dbReference>